<comment type="caution">
    <text evidence="11">The sequence shown here is derived from an EMBL/GenBank/DDBJ whole genome shotgun (WGS) entry which is preliminary data.</text>
</comment>
<name>A0AAI8VH67_9PEZI</name>
<evidence type="ECO:0000256" key="1">
    <source>
        <dbReference type="ARBA" id="ARBA00007025"/>
    </source>
</evidence>
<dbReference type="GO" id="GO:0008270">
    <property type="term" value="F:zinc ion binding"/>
    <property type="evidence" value="ECO:0007669"/>
    <property type="project" value="UniProtKB-KW"/>
</dbReference>
<dbReference type="PANTHER" id="PTHR45626">
    <property type="entry name" value="TRANSCRIPTION TERMINATION FACTOR 2-RELATED"/>
    <property type="match status" value="1"/>
</dbReference>
<evidence type="ECO:0000256" key="6">
    <source>
        <dbReference type="PROSITE-ProRule" id="PRU00175"/>
    </source>
</evidence>
<dbReference type="CDD" id="cd18793">
    <property type="entry name" value="SF2_C_SNF"/>
    <property type="match status" value="1"/>
</dbReference>
<feature type="compositionally biased region" description="Pro residues" evidence="7">
    <location>
        <begin position="1"/>
        <end position="13"/>
    </location>
</feature>
<feature type="compositionally biased region" description="Acidic residues" evidence="7">
    <location>
        <begin position="1064"/>
        <end position="1075"/>
    </location>
</feature>
<protein>
    <submittedName>
        <fullName evidence="11">Uu.00g118750.m01.CDS01</fullName>
    </submittedName>
</protein>
<feature type="region of interest" description="Disordered" evidence="7">
    <location>
        <begin position="995"/>
        <end position="1114"/>
    </location>
</feature>
<dbReference type="EMBL" id="CAUWAG010000006">
    <property type="protein sequence ID" value="CAJ2504481.1"/>
    <property type="molecule type" value="Genomic_DNA"/>
</dbReference>
<feature type="compositionally biased region" description="Polar residues" evidence="7">
    <location>
        <begin position="317"/>
        <end position="326"/>
    </location>
</feature>
<dbReference type="GO" id="GO:0000724">
    <property type="term" value="P:double-strand break repair via homologous recombination"/>
    <property type="evidence" value="ECO:0007669"/>
    <property type="project" value="TreeGrafter"/>
</dbReference>
<dbReference type="GO" id="GO:0005524">
    <property type="term" value="F:ATP binding"/>
    <property type="evidence" value="ECO:0007669"/>
    <property type="project" value="UniProtKB-KW"/>
</dbReference>
<feature type="compositionally biased region" description="Acidic residues" evidence="7">
    <location>
        <begin position="998"/>
        <end position="1027"/>
    </location>
</feature>
<dbReference type="GO" id="GO:0016787">
    <property type="term" value="F:hydrolase activity"/>
    <property type="evidence" value="ECO:0007669"/>
    <property type="project" value="UniProtKB-KW"/>
</dbReference>
<dbReference type="SMART" id="SM00184">
    <property type="entry name" value="RING"/>
    <property type="match status" value="1"/>
</dbReference>
<dbReference type="GO" id="GO:0008094">
    <property type="term" value="F:ATP-dependent activity, acting on DNA"/>
    <property type="evidence" value="ECO:0007669"/>
    <property type="project" value="TreeGrafter"/>
</dbReference>
<dbReference type="PROSITE" id="PS51192">
    <property type="entry name" value="HELICASE_ATP_BIND_1"/>
    <property type="match status" value="1"/>
</dbReference>
<feature type="region of interest" description="Disordered" evidence="7">
    <location>
        <begin position="107"/>
        <end position="169"/>
    </location>
</feature>
<dbReference type="SMART" id="SM00487">
    <property type="entry name" value="DEXDc"/>
    <property type="match status" value="1"/>
</dbReference>
<evidence type="ECO:0000256" key="4">
    <source>
        <dbReference type="ARBA" id="ARBA00022806"/>
    </source>
</evidence>
<reference evidence="11" key="1">
    <citation type="submission" date="2023-10" db="EMBL/GenBank/DDBJ databases">
        <authorList>
            <person name="Hackl T."/>
        </authorList>
    </citation>
    <scope>NUCLEOTIDE SEQUENCE</scope>
</reference>
<dbReference type="PROSITE" id="PS50089">
    <property type="entry name" value="ZF_RING_2"/>
    <property type="match status" value="1"/>
</dbReference>
<feature type="domain" description="Helicase C-terminal" evidence="10">
    <location>
        <begin position="1150"/>
        <end position="1307"/>
    </location>
</feature>
<evidence type="ECO:0000259" key="8">
    <source>
        <dbReference type="PROSITE" id="PS50089"/>
    </source>
</evidence>
<dbReference type="SMART" id="SM00490">
    <property type="entry name" value="HELICc"/>
    <property type="match status" value="1"/>
</dbReference>
<dbReference type="InterPro" id="IPR038718">
    <property type="entry name" value="SNF2-like_sf"/>
</dbReference>
<comment type="similarity">
    <text evidence="1">Belongs to the SNF2/RAD54 helicase family.</text>
</comment>
<dbReference type="PROSITE" id="PS51194">
    <property type="entry name" value="HELICASE_CTER"/>
    <property type="match status" value="1"/>
</dbReference>
<evidence type="ECO:0000313" key="11">
    <source>
        <dbReference type="EMBL" id="CAJ2504481.1"/>
    </source>
</evidence>
<dbReference type="SUPFAM" id="SSF52540">
    <property type="entry name" value="P-loop containing nucleoside triphosphate hydrolases"/>
    <property type="match status" value="2"/>
</dbReference>
<dbReference type="InterPro" id="IPR013083">
    <property type="entry name" value="Znf_RING/FYVE/PHD"/>
</dbReference>
<dbReference type="InterPro" id="IPR001650">
    <property type="entry name" value="Helicase_C-like"/>
</dbReference>
<dbReference type="InterPro" id="IPR049730">
    <property type="entry name" value="SNF2/RAD54-like_C"/>
</dbReference>
<feature type="compositionally biased region" description="Polar residues" evidence="7">
    <location>
        <begin position="286"/>
        <end position="295"/>
    </location>
</feature>
<gene>
    <name evidence="11" type="ORF">KHLLAP_LOCUS4949</name>
</gene>
<dbReference type="CDD" id="cd18008">
    <property type="entry name" value="DEXDc_SHPRH-like"/>
    <property type="match status" value="1"/>
</dbReference>
<keyword evidence="2" id="KW-0547">Nucleotide-binding</keyword>
<dbReference type="Gene3D" id="3.40.50.10810">
    <property type="entry name" value="Tandem AAA-ATPase domain"/>
    <property type="match status" value="1"/>
</dbReference>
<feature type="compositionally biased region" description="Polar residues" evidence="7">
    <location>
        <begin position="150"/>
        <end position="169"/>
    </location>
</feature>
<evidence type="ECO:0000256" key="2">
    <source>
        <dbReference type="ARBA" id="ARBA00022741"/>
    </source>
</evidence>
<feature type="compositionally biased region" description="Low complexity" evidence="7">
    <location>
        <begin position="215"/>
        <end position="225"/>
    </location>
</feature>
<evidence type="ECO:0000313" key="12">
    <source>
        <dbReference type="Proteomes" id="UP001295740"/>
    </source>
</evidence>
<dbReference type="InterPro" id="IPR001841">
    <property type="entry name" value="Znf_RING"/>
</dbReference>
<dbReference type="GO" id="GO:0005634">
    <property type="term" value="C:nucleus"/>
    <property type="evidence" value="ECO:0007669"/>
    <property type="project" value="TreeGrafter"/>
</dbReference>
<feature type="domain" description="Helicase ATP-binding" evidence="9">
    <location>
        <begin position="570"/>
        <end position="765"/>
    </location>
</feature>
<dbReference type="InterPro" id="IPR027417">
    <property type="entry name" value="P-loop_NTPase"/>
</dbReference>
<feature type="region of interest" description="Disordered" evidence="7">
    <location>
        <begin position="1"/>
        <end position="29"/>
    </location>
</feature>
<dbReference type="Pfam" id="PF13923">
    <property type="entry name" value="zf-C3HC4_2"/>
    <property type="match status" value="1"/>
</dbReference>
<keyword evidence="3" id="KW-0378">Hydrolase</keyword>
<dbReference type="GO" id="GO:0005737">
    <property type="term" value="C:cytoplasm"/>
    <property type="evidence" value="ECO:0007669"/>
    <property type="project" value="TreeGrafter"/>
</dbReference>
<dbReference type="GO" id="GO:0004386">
    <property type="term" value="F:helicase activity"/>
    <property type="evidence" value="ECO:0007669"/>
    <property type="project" value="UniProtKB-KW"/>
</dbReference>
<evidence type="ECO:0000256" key="5">
    <source>
        <dbReference type="ARBA" id="ARBA00022840"/>
    </source>
</evidence>
<dbReference type="InterPro" id="IPR050628">
    <property type="entry name" value="SNF2_RAD54_helicase_TF"/>
</dbReference>
<evidence type="ECO:0000259" key="10">
    <source>
        <dbReference type="PROSITE" id="PS51194"/>
    </source>
</evidence>
<dbReference type="Proteomes" id="UP001295740">
    <property type="component" value="Unassembled WGS sequence"/>
</dbReference>
<dbReference type="Pfam" id="PF00271">
    <property type="entry name" value="Helicase_C"/>
    <property type="match status" value="1"/>
</dbReference>
<keyword evidence="6" id="KW-0479">Metal-binding</keyword>
<feature type="compositionally biased region" description="Basic residues" evidence="7">
    <location>
        <begin position="1085"/>
        <end position="1103"/>
    </location>
</feature>
<sequence length="1321" mass="145939">MAPPANPLAPPAASPSQPDPATQDELEDELSVQGILLESLIGSEEDTPAKRAEIESDIRQIRQRLAKLRAPPAPGLSHNPFTAMSGFNNHRPYPQFGATINPDMLDPDCDPWGHPGSLTDPFGASRKRAFGAHDNDEDSASAGPSKSRRTTPSPLMSGFSKPSHSPSNDIQFIDLTRDEFVKGQRAGYETIGERRRREAEDVAVARRLHDEINRSESSSSTLPSSGPTAFDRMNHQPYAGTQAISGLDRKVKAEFVNDQSLASPFSSRIPSHVKAESPSARHTFGSPFSSRTSSHVKAESPSASHVRDTPAAANGGHSATSGTSVPARSRAKMPGAFDSDSDDDFSMVPKSEFDQASHSSNLRSHQPYGGSHASSPAGPALNGYSATESARSAALSRQSIGMQNGLHNDGTNTYASGSQSLSLANPAFRSAATLGVGSPWDGLPGTRPGVLSNGSANPFQNGGNPYGVYQNGLGVPGSGDSLSNVIGRTGGYDYQNGIDALGNALPDHVRSFVNDFIEDPRKNEEEIKELLANIRPDMEIPEEDREQTPEELKYPLYRHQQVALSWMKRMEADEKKLGGILADDMGLGKTISSLALMVTNKAQRPPAPGKRFVKTTLIVGPLALIRQWEREIQKKIKSRYSLSTYIHHGRKTNYDQLRTYDVVLTTYGTLGAELGKLDKHTRDATAKEGGYVDNAHLSHLCPLIGPSSMFYRVILDEAQCIKNANTKTAKAANHLKAQYRWCLSGTPMMNNVSELFSLIQFLRIKPYCNRERFRRTFGCLSAERSNGNRDESMRALQALLKAIMLRRSKTSQLDGKPIIELPDKIEEAVHVVFSDDEQQYYQDLEKNSRVQFNKYLRQGTVGKHYAHVLVLLLRLRQACCHPYLHITDLEFANNEVPEDAMIALAQTLTPEVIRRIREVDGFECPICMDAVENPSIMLPCGHDVCSACFLRLTEGAAQQNLQAGQESGNMHCPECRGDVSTQKIITYDIFKKVHMPETVEEEAPVDDDETASDTDSDATESESEQADDADRRGNLRGFVVADDDEGSDSDESRRKSTGKKATPDEDDDQISDLEDISQAVERASKMKSGKKAKKSKSQRKGKGKEKEKEEEVKPHMLKQLRKEASRNKEAHDRYMRYLKKIWLPSAKVNQCRDLIAEIQKTDEKTIVFSQWTILLDLLEVPIKYELGLGYRRYDGGMSSLARDNAARDFMENSDVKVILISLKAGNAGLNLTAASRIIIMDPFWNPYIEMQAIDRAHRIGQSKPVRVHRILIKETVEDRIVALQERKRELVDAALSEKASQSIGRLSADDLAYLFGVRGVR</sequence>
<dbReference type="Gene3D" id="3.30.40.10">
    <property type="entry name" value="Zinc/RING finger domain, C3HC4 (zinc finger)"/>
    <property type="match status" value="1"/>
</dbReference>
<evidence type="ECO:0000256" key="3">
    <source>
        <dbReference type="ARBA" id="ARBA00022801"/>
    </source>
</evidence>
<feature type="domain" description="RING-type" evidence="8">
    <location>
        <begin position="924"/>
        <end position="976"/>
    </location>
</feature>
<accession>A0AAI8VH67</accession>
<evidence type="ECO:0000259" key="9">
    <source>
        <dbReference type="PROSITE" id="PS51192"/>
    </source>
</evidence>
<dbReference type="Pfam" id="PF00176">
    <property type="entry name" value="SNF2-rel_dom"/>
    <property type="match status" value="1"/>
</dbReference>
<keyword evidence="6" id="KW-0862">Zinc</keyword>
<keyword evidence="5" id="KW-0067">ATP-binding</keyword>
<organism evidence="11 12">
    <name type="scientific">Anthostomella pinea</name>
    <dbReference type="NCBI Taxonomy" id="933095"/>
    <lineage>
        <taxon>Eukaryota</taxon>
        <taxon>Fungi</taxon>
        <taxon>Dikarya</taxon>
        <taxon>Ascomycota</taxon>
        <taxon>Pezizomycotina</taxon>
        <taxon>Sordariomycetes</taxon>
        <taxon>Xylariomycetidae</taxon>
        <taxon>Xylariales</taxon>
        <taxon>Xylariaceae</taxon>
        <taxon>Anthostomella</taxon>
    </lineage>
</organism>
<dbReference type="PANTHER" id="PTHR45626:SF16">
    <property type="entry name" value="ATP-DEPENDENT HELICASE ULS1"/>
    <property type="match status" value="1"/>
</dbReference>
<dbReference type="InterPro" id="IPR000330">
    <property type="entry name" value="SNF2_N"/>
</dbReference>
<keyword evidence="4" id="KW-0347">Helicase</keyword>
<dbReference type="InterPro" id="IPR014001">
    <property type="entry name" value="Helicase_ATP-bd"/>
</dbReference>
<feature type="region of interest" description="Disordered" evidence="7">
    <location>
        <begin position="263"/>
        <end position="390"/>
    </location>
</feature>
<feature type="region of interest" description="Disordered" evidence="7">
    <location>
        <begin position="211"/>
        <end position="234"/>
    </location>
</feature>
<feature type="compositionally biased region" description="Polar residues" evidence="7">
    <location>
        <begin position="354"/>
        <end position="364"/>
    </location>
</feature>
<keyword evidence="12" id="KW-1185">Reference proteome</keyword>
<dbReference type="SUPFAM" id="SSF57850">
    <property type="entry name" value="RING/U-box"/>
    <property type="match status" value="1"/>
</dbReference>
<keyword evidence="6" id="KW-0863">Zinc-finger</keyword>
<evidence type="ECO:0000256" key="7">
    <source>
        <dbReference type="SAM" id="MobiDB-lite"/>
    </source>
</evidence>
<dbReference type="Gene3D" id="3.40.50.300">
    <property type="entry name" value="P-loop containing nucleotide triphosphate hydrolases"/>
    <property type="match status" value="2"/>
</dbReference>
<feature type="compositionally biased region" description="Basic and acidic residues" evidence="7">
    <location>
        <begin position="1104"/>
        <end position="1114"/>
    </location>
</feature>
<proteinExistence type="inferred from homology"/>